<gene>
    <name evidence="1" type="ORF">AUMI_113470</name>
</gene>
<sequence length="300" mass="31619">MAAAKASSSRCDVLTIGSDLAAFVAALDCARIGLKVDLWIPKDADFSGPAEFSHRGGIVAAVLDDLGVDYEIVIPVKGEEEICGIPANPFSPAVRAAVGWSGAWRIYLDRIKPVLTIGNETNLGTLVSQRLGEAALTKLVNPVTTQRYGYPAQELTVDAVAPGLAQALTRGGSLSNAVVELMLADHRIVERVDVPGGQQAILDAVIAKMDYFAEKVTRVADPTKKLASSWKKAGVILADFGDVSIPEDIDPERIAEVGISTKSPGLESAIPASQHAALGMRRVLLSDPEKPPIGTLSFEG</sequence>
<proteinExistence type="predicted"/>
<organism evidence="1 2">
    <name type="scientific">Aurantimicrobium minutum</name>
    <dbReference type="NCBI Taxonomy" id="708131"/>
    <lineage>
        <taxon>Bacteria</taxon>
        <taxon>Bacillati</taxon>
        <taxon>Actinomycetota</taxon>
        <taxon>Actinomycetes</taxon>
        <taxon>Micrococcales</taxon>
        <taxon>Microbacteriaceae</taxon>
        <taxon>Aurantimicrobium</taxon>
    </lineage>
</organism>
<dbReference type="Gene3D" id="1.10.3110.10">
    <property type="entry name" value="protoporphyrinogen ix oxidase, domain 3"/>
    <property type="match status" value="1"/>
</dbReference>
<name>A0A173LYF7_9MICO</name>
<dbReference type="OrthoDB" id="3450553at2"/>
<protein>
    <submittedName>
        <fullName evidence="1">Protoporphyrinogen oxidase</fullName>
    </submittedName>
</protein>
<accession>A0A173LYF7</accession>
<dbReference type="InterPro" id="IPR036188">
    <property type="entry name" value="FAD/NAD-bd_sf"/>
</dbReference>
<dbReference type="SUPFAM" id="SSF51905">
    <property type="entry name" value="FAD/NAD(P)-binding domain"/>
    <property type="match status" value="1"/>
</dbReference>
<dbReference type="Proteomes" id="UP000243847">
    <property type="component" value="Chromosome sequence1"/>
</dbReference>
<evidence type="ECO:0000313" key="1">
    <source>
        <dbReference type="EMBL" id="BAU99889.1"/>
    </source>
</evidence>
<dbReference type="KEGG" id="amin:AUMI_113470"/>
<dbReference type="AlphaFoldDB" id="A0A173LYF7"/>
<evidence type="ECO:0000313" key="2">
    <source>
        <dbReference type="Proteomes" id="UP000243847"/>
    </source>
</evidence>
<dbReference type="RefSeq" id="WP_096382828.1">
    <property type="nucleotide sequence ID" value="NZ_AP017457.1"/>
</dbReference>
<dbReference type="EMBL" id="AP017457">
    <property type="protein sequence ID" value="BAU99889.1"/>
    <property type="molecule type" value="Genomic_DNA"/>
</dbReference>
<dbReference type="Gene3D" id="3.90.660.20">
    <property type="entry name" value="Protoporphyrinogen oxidase, mitochondrial, domain 2"/>
    <property type="match status" value="1"/>
</dbReference>
<dbReference type="GeneID" id="80452539"/>
<reference evidence="1 2" key="1">
    <citation type="journal article" date="2016" name="Genome Announc.">
        <title>Complete Genome Sequence of Aurantimicrobium minutum Type Strain KNCT, a Planktonic Ultramicrobacterium Isolated from River Water.</title>
        <authorList>
            <person name="Nakai R."/>
            <person name="Fujisawa T."/>
            <person name="Nakamura Y."/>
            <person name="Nishide H."/>
            <person name="Uchiyama I."/>
            <person name="Baba T."/>
            <person name="Toyoda A."/>
            <person name="Fujiyama A."/>
            <person name="Naganuma T."/>
            <person name="Niki H."/>
        </authorList>
    </citation>
    <scope>NUCLEOTIDE SEQUENCE [LARGE SCALE GENOMIC DNA]</scope>
    <source>
        <strain evidence="1 2">KNC</strain>
    </source>
</reference>